<feature type="domain" description="EH" evidence="1">
    <location>
        <begin position="6"/>
        <end position="50"/>
    </location>
</feature>
<organism evidence="2 3">
    <name type="scientific">Luteimonas fraxinea</name>
    <dbReference type="NCBI Taxonomy" id="2901869"/>
    <lineage>
        <taxon>Bacteria</taxon>
        <taxon>Pseudomonadati</taxon>
        <taxon>Pseudomonadota</taxon>
        <taxon>Gammaproteobacteria</taxon>
        <taxon>Lysobacterales</taxon>
        <taxon>Lysobacteraceae</taxon>
        <taxon>Luteimonas</taxon>
    </lineage>
</organism>
<gene>
    <name evidence="2" type="ORF">LTT95_12325</name>
</gene>
<name>A0ABS8UE09_9GAMM</name>
<accession>A0ABS8UE09</accession>
<evidence type="ECO:0000259" key="1">
    <source>
        <dbReference type="PROSITE" id="PS50031"/>
    </source>
</evidence>
<sequence>MSAATPSEYFDAIYAQDDPFGYRERWYEARKRALLLASLPAQSFGRVWEIGCSNGELTADLATRCDSLIATDLSARAVALATERTQAHAHVDVRQARHPDTWPDGLFDLIVFSEVGYYLDADTLTRMAHRLKSSLRGDGVLVACHWLAPFAQAPQSGRDVHRLLRRELGMQRVFGYGDADVRLDGWALNAASVAQRAGLR</sequence>
<dbReference type="RefSeq" id="WP_232136813.1">
    <property type="nucleotide sequence ID" value="NZ_CP089507.1"/>
</dbReference>
<dbReference type="InterPro" id="IPR029063">
    <property type="entry name" value="SAM-dependent_MTases_sf"/>
</dbReference>
<proteinExistence type="predicted"/>
<protein>
    <submittedName>
        <fullName evidence="2">Nodulation S family protein</fullName>
    </submittedName>
</protein>
<dbReference type="Gene3D" id="3.40.50.150">
    <property type="entry name" value="Vaccinia Virus protein VP39"/>
    <property type="match status" value="1"/>
</dbReference>
<dbReference type="SUPFAM" id="SSF53335">
    <property type="entry name" value="S-adenosyl-L-methionine-dependent methyltransferases"/>
    <property type="match status" value="1"/>
</dbReference>
<dbReference type="EMBL" id="JAJQKU010000003">
    <property type="protein sequence ID" value="MCD9097725.1"/>
    <property type="molecule type" value="Genomic_DNA"/>
</dbReference>
<dbReference type="CDD" id="cd02440">
    <property type="entry name" value="AdoMet_MTases"/>
    <property type="match status" value="1"/>
</dbReference>
<dbReference type="InterPro" id="IPR000261">
    <property type="entry name" value="EH_dom"/>
</dbReference>
<evidence type="ECO:0000313" key="2">
    <source>
        <dbReference type="EMBL" id="MCD9097725.1"/>
    </source>
</evidence>
<comment type="caution">
    <text evidence="2">The sequence shown here is derived from an EMBL/GenBank/DDBJ whole genome shotgun (WGS) entry which is preliminary data.</text>
</comment>
<dbReference type="PANTHER" id="PTHR43861">
    <property type="entry name" value="TRANS-ACONITATE 2-METHYLTRANSFERASE-RELATED"/>
    <property type="match status" value="1"/>
</dbReference>
<keyword evidence="3" id="KW-1185">Reference proteome</keyword>
<reference evidence="2" key="2">
    <citation type="journal article" date="2022" name="Syst. Appl. Microbiol.">
        <title>Physiological and genomic characterisation of Luteimonas fraxinea sp. nov., a bacterial species associated with trees tolerant to ash dieback.</title>
        <authorList>
            <person name="Ulrich K."/>
            <person name="Becker R."/>
            <person name="Behrendt U."/>
            <person name="Kube M."/>
            <person name="Schneck V."/>
            <person name="Ulrich A."/>
        </authorList>
    </citation>
    <scope>NUCLEOTIDE SEQUENCE</scope>
    <source>
        <strain evidence="2">A1P009</strain>
    </source>
</reference>
<dbReference type="InterPro" id="IPR008715">
    <property type="entry name" value="SAM-MeTfrase_NodS-like"/>
</dbReference>
<evidence type="ECO:0000313" key="3">
    <source>
        <dbReference type="Proteomes" id="UP001430360"/>
    </source>
</evidence>
<dbReference type="PROSITE" id="PS50031">
    <property type="entry name" value="EH"/>
    <property type="match status" value="1"/>
</dbReference>
<reference evidence="2" key="1">
    <citation type="submission" date="2021-12" db="EMBL/GenBank/DDBJ databases">
        <authorList>
            <person name="Ulrich A."/>
        </authorList>
    </citation>
    <scope>NUCLEOTIDE SEQUENCE</scope>
    <source>
        <strain evidence="2">A1P009</strain>
    </source>
</reference>
<dbReference type="Proteomes" id="UP001430360">
    <property type="component" value="Unassembled WGS sequence"/>
</dbReference>
<dbReference type="Pfam" id="PF05401">
    <property type="entry name" value="NodS"/>
    <property type="match status" value="1"/>
</dbReference>